<organism evidence="1 2">
    <name type="scientific">Cymbomonas tetramitiformis</name>
    <dbReference type="NCBI Taxonomy" id="36881"/>
    <lineage>
        <taxon>Eukaryota</taxon>
        <taxon>Viridiplantae</taxon>
        <taxon>Chlorophyta</taxon>
        <taxon>Pyramimonadophyceae</taxon>
        <taxon>Pyramimonadales</taxon>
        <taxon>Pyramimonadaceae</taxon>
        <taxon>Cymbomonas</taxon>
    </lineage>
</organism>
<gene>
    <name evidence="1" type="ORF">CYMTET_32645</name>
</gene>
<protein>
    <submittedName>
        <fullName evidence="1">Uncharacterized protein</fullName>
    </submittedName>
</protein>
<comment type="caution">
    <text evidence="1">The sequence shown here is derived from an EMBL/GenBank/DDBJ whole genome shotgun (WGS) entry which is preliminary data.</text>
</comment>
<dbReference type="EMBL" id="LGRX02019636">
    <property type="protein sequence ID" value="KAK3258304.1"/>
    <property type="molecule type" value="Genomic_DNA"/>
</dbReference>
<dbReference type="AlphaFoldDB" id="A0AAE0KS04"/>
<sequence>CVHRDAASCARECTICAGYPSDMLFNLYYLYTQDLSAVTSAVVLELIDQIINRDVYSEGPVLLQGWMRLRGGKLSLPDACSRFSYNVWVVIRPWSITFYKSPSRVVCQPIAQLPTSNMAEAVFRDGNPNDIHVELRTLDNTFLRFAKCPKGSTIDETQELIEEDNVTIREWGHQMRLAGQRIENLYDYDQGVREINRSISDKSALGPFTGVWQVRSSSGMRALLELVHGIDAVVRVPYRTALLHGGHGMCGGSAFSVTRRYSILQTQETLTMSLKISELQIEENSVSDAEIRDQSSPQMTHGNAFCGKLGFRMRVYAKAENLIIHRSHITGVEVLEMLTLRSDGSSEKEAADAESHPFLQIRYLYTNRAQREKGEEPTLVAEVACRLEDPDVLRIQDDAYCTFRGNRLEAAASLSQSILFDAEPPPDVADLGDLHLLPAGVRAILSRSYRPLAHNARDASGDDALLALDDSDLLPMDAPNIVSNAPPLPHAVLAPPSQTPMSRTSLNDVDRQEEEGEDEEFLATDWHHVSLRANSAAQDMFEERRTLVKLKPKTLSTFGFKRNVEPEEVKVGPTVTRLDVRKRYLNSAGFGTLTSKLSLVIDP</sequence>
<proteinExistence type="predicted"/>
<reference evidence="1 2" key="1">
    <citation type="journal article" date="2015" name="Genome Biol. Evol.">
        <title>Comparative Genomics of a Bacterivorous Green Alga Reveals Evolutionary Causalities and Consequences of Phago-Mixotrophic Mode of Nutrition.</title>
        <authorList>
            <person name="Burns J.A."/>
            <person name="Paasch A."/>
            <person name="Narechania A."/>
            <person name="Kim E."/>
        </authorList>
    </citation>
    <scope>NUCLEOTIDE SEQUENCE [LARGE SCALE GENOMIC DNA]</scope>
    <source>
        <strain evidence="1 2">PLY_AMNH</strain>
    </source>
</reference>
<accession>A0AAE0KS04</accession>
<evidence type="ECO:0000313" key="2">
    <source>
        <dbReference type="Proteomes" id="UP001190700"/>
    </source>
</evidence>
<keyword evidence="2" id="KW-1185">Reference proteome</keyword>
<name>A0AAE0KS04_9CHLO</name>
<dbReference type="Proteomes" id="UP001190700">
    <property type="component" value="Unassembled WGS sequence"/>
</dbReference>
<feature type="non-terminal residue" evidence="1">
    <location>
        <position position="1"/>
    </location>
</feature>
<evidence type="ECO:0000313" key="1">
    <source>
        <dbReference type="EMBL" id="KAK3258304.1"/>
    </source>
</evidence>